<keyword evidence="1" id="KW-0472">Membrane</keyword>
<proteinExistence type="predicted"/>
<dbReference type="Pfam" id="PF16316">
    <property type="entry name" value="DUF4956"/>
    <property type="match status" value="1"/>
</dbReference>
<dbReference type="AlphaFoldDB" id="A0A1T4ZRQ4"/>
<evidence type="ECO:0008006" key="4">
    <source>
        <dbReference type="Google" id="ProtNLM"/>
    </source>
</evidence>
<sequence length="230" mass="25628">MTTELLYSVAINNFNESFSVIQNFGLGMVVSCILGYFISIIYKYKNSYSKSFVITLALLPMIVQTVITLVNGNLGTGVAVMGAFSLIRFRSAPGGAKEITAIFMAMAVGLAVGTGYYLLAFVFVLLIGTANIIYEKLDIGKSKENEKLLKITIPEDLDYETLFDDILCEYLNSWELIQVKTTDMGSLFKLSYQVCFKENMDSKAFIDELRCRNGNLEIALSRSLIKDNEL</sequence>
<gene>
    <name evidence="2" type="ORF">SAMN02745120_0305</name>
</gene>
<keyword evidence="3" id="KW-1185">Reference proteome</keyword>
<dbReference type="InterPro" id="IPR032531">
    <property type="entry name" value="DUF4956"/>
</dbReference>
<accession>A0A1T4ZRQ4</accession>
<evidence type="ECO:0000313" key="2">
    <source>
        <dbReference type="EMBL" id="SKB25461.1"/>
    </source>
</evidence>
<dbReference type="Proteomes" id="UP000243406">
    <property type="component" value="Unassembled WGS sequence"/>
</dbReference>
<feature type="transmembrane region" description="Helical" evidence="1">
    <location>
        <begin position="54"/>
        <end position="87"/>
    </location>
</feature>
<evidence type="ECO:0000256" key="1">
    <source>
        <dbReference type="SAM" id="Phobius"/>
    </source>
</evidence>
<evidence type="ECO:0000313" key="3">
    <source>
        <dbReference type="Proteomes" id="UP000243406"/>
    </source>
</evidence>
<keyword evidence="1" id="KW-0812">Transmembrane</keyword>
<name>A0A1T4ZRQ4_9FIRM</name>
<reference evidence="3" key="1">
    <citation type="submission" date="2017-02" db="EMBL/GenBank/DDBJ databases">
        <authorList>
            <person name="Varghese N."/>
            <person name="Submissions S."/>
        </authorList>
    </citation>
    <scope>NUCLEOTIDE SEQUENCE [LARGE SCALE GENOMIC DNA]</scope>
    <source>
        <strain evidence="3">ATCC 35199</strain>
    </source>
</reference>
<dbReference type="OrthoDB" id="9803265at2"/>
<keyword evidence="1" id="KW-1133">Transmembrane helix</keyword>
<feature type="transmembrane region" description="Helical" evidence="1">
    <location>
        <begin position="20"/>
        <end position="42"/>
    </location>
</feature>
<organism evidence="2 3">
    <name type="scientific">Acetoanaerobium noterae</name>
    <dbReference type="NCBI Taxonomy" id="745369"/>
    <lineage>
        <taxon>Bacteria</taxon>
        <taxon>Bacillati</taxon>
        <taxon>Bacillota</taxon>
        <taxon>Clostridia</taxon>
        <taxon>Peptostreptococcales</taxon>
        <taxon>Filifactoraceae</taxon>
        <taxon>Acetoanaerobium</taxon>
    </lineage>
</organism>
<feature type="transmembrane region" description="Helical" evidence="1">
    <location>
        <begin position="99"/>
        <end position="127"/>
    </location>
</feature>
<dbReference type="RefSeq" id="WP_079588300.1">
    <property type="nucleotide sequence ID" value="NZ_FUYN01000001.1"/>
</dbReference>
<protein>
    <recommendedName>
        <fullName evidence="4">DUF4956 domain-containing protein</fullName>
    </recommendedName>
</protein>
<dbReference type="EMBL" id="FUYN01000001">
    <property type="protein sequence ID" value="SKB25461.1"/>
    <property type="molecule type" value="Genomic_DNA"/>
</dbReference>